<proteinExistence type="predicted"/>
<feature type="region of interest" description="Disordered" evidence="1">
    <location>
        <begin position="30"/>
        <end position="51"/>
    </location>
</feature>
<protein>
    <submittedName>
        <fullName evidence="2">Uncharacterized protein</fullName>
    </submittedName>
</protein>
<evidence type="ECO:0000256" key="1">
    <source>
        <dbReference type="SAM" id="MobiDB-lite"/>
    </source>
</evidence>
<comment type="caution">
    <text evidence="2">The sequence shown here is derived from an EMBL/GenBank/DDBJ whole genome shotgun (WGS) entry which is preliminary data.</text>
</comment>
<reference evidence="2" key="1">
    <citation type="submission" date="2016-10" db="EMBL/GenBank/DDBJ databases">
        <title>Sequence of Gallionella enrichment culture.</title>
        <authorList>
            <person name="Poehlein A."/>
            <person name="Muehling M."/>
            <person name="Daniel R."/>
        </authorList>
    </citation>
    <scope>NUCLEOTIDE SEQUENCE</scope>
</reference>
<gene>
    <name evidence="2" type="ORF">GALL_352830</name>
</gene>
<name>A0A1J5QHC6_9ZZZZ</name>
<evidence type="ECO:0000313" key="2">
    <source>
        <dbReference type="EMBL" id="OIQ82929.1"/>
    </source>
</evidence>
<sequence>MRNVLLAMIALFALTATPIVYAEDQPEAQGDVQADEASVVLPPLTDSGDAN</sequence>
<dbReference type="AlphaFoldDB" id="A0A1J5QHC6"/>
<dbReference type="EMBL" id="MLJW01000753">
    <property type="protein sequence ID" value="OIQ82929.1"/>
    <property type="molecule type" value="Genomic_DNA"/>
</dbReference>
<accession>A0A1J5QHC6</accession>
<organism evidence="2">
    <name type="scientific">mine drainage metagenome</name>
    <dbReference type="NCBI Taxonomy" id="410659"/>
    <lineage>
        <taxon>unclassified sequences</taxon>
        <taxon>metagenomes</taxon>
        <taxon>ecological metagenomes</taxon>
    </lineage>
</organism>